<keyword evidence="1" id="KW-0812">Transmembrane</keyword>
<gene>
    <name evidence="2" type="ORF">L21SP3_00505</name>
</gene>
<feature type="transmembrane region" description="Helical" evidence="1">
    <location>
        <begin position="142"/>
        <end position="163"/>
    </location>
</feature>
<evidence type="ECO:0000256" key="1">
    <source>
        <dbReference type="SAM" id="Phobius"/>
    </source>
</evidence>
<dbReference type="EMBL" id="CP019633">
    <property type="protein sequence ID" value="AQQ08716.1"/>
    <property type="molecule type" value="Genomic_DNA"/>
</dbReference>
<feature type="transmembrane region" description="Helical" evidence="1">
    <location>
        <begin position="264"/>
        <end position="281"/>
    </location>
</feature>
<feature type="transmembrane region" description="Helical" evidence="1">
    <location>
        <begin position="225"/>
        <end position="244"/>
    </location>
</feature>
<feature type="transmembrane region" description="Helical" evidence="1">
    <location>
        <begin position="327"/>
        <end position="349"/>
    </location>
</feature>
<accession>A0A1Q2HNC8</accession>
<reference evidence="3" key="1">
    <citation type="submission" date="2017-02" db="EMBL/GenBank/DDBJ databases">
        <title>Comparative genomics and description of representatives of a novel lineage of planctomycetes thriving in anoxic sediments.</title>
        <authorList>
            <person name="Spring S."/>
            <person name="Bunk B."/>
            <person name="Sproer C."/>
            <person name="Klenk H.-P."/>
        </authorList>
    </citation>
    <scope>NUCLEOTIDE SEQUENCE [LARGE SCALE GENOMIC DNA]</scope>
    <source>
        <strain evidence="3">L21-RPul-D3</strain>
    </source>
</reference>
<feature type="transmembrane region" description="Helical" evidence="1">
    <location>
        <begin position="76"/>
        <end position="95"/>
    </location>
</feature>
<organism evidence="2 3">
    <name type="scientific">Sedimentisphaera cyanobacteriorum</name>
    <dbReference type="NCBI Taxonomy" id="1940790"/>
    <lineage>
        <taxon>Bacteria</taxon>
        <taxon>Pseudomonadati</taxon>
        <taxon>Planctomycetota</taxon>
        <taxon>Phycisphaerae</taxon>
        <taxon>Sedimentisphaerales</taxon>
        <taxon>Sedimentisphaeraceae</taxon>
        <taxon>Sedimentisphaera</taxon>
    </lineage>
</organism>
<dbReference type="OrthoDB" id="9892636at2"/>
<protein>
    <submittedName>
        <fullName evidence="2">Uncharacterized protein</fullName>
    </submittedName>
</protein>
<evidence type="ECO:0000313" key="3">
    <source>
        <dbReference type="Proteomes" id="UP000188273"/>
    </source>
</evidence>
<keyword evidence="3" id="KW-1185">Reference proteome</keyword>
<dbReference type="Proteomes" id="UP000188273">
    <property type="component" value="Chromosome"/>
</dbReference>
<dbReference type="RefSeq" id="WP_077539195.1">
    <property type="nucleotide sequence ID" value="NZ_CP019633.1"/>
</dbReference>
<keyword evidence="1" id="KW-1133">Transmembrane helix</keyword>
<dbReference type="STRING" id="1940790.L21SP3_00505"/>
<name>A0A1Q2HNC8_9BACT</name>
<sequence length="369" mass="40475">MIDTDTTKINLKNVIYPAAALLILAVAGIFVYNRAVSDPFAVSYNFAESKVVGAFIAMFFIVFFSELKVVNKLRMILVCITGMVAIGMLLWPVAAGSSKFDAICFIGGTLTFQNSILLIAASFLAGMAGCALGWASSPMYGSLAALTGFGLWGLRTGQLSSLLMYSSTAQQQAQVYTSFRWEIFFWLAVVIAAHYGSFLTAKLFGSQRLHTPQPEVMFNWTEKAFIVPLAVCSIAGYIISRYLVLGIMLPVENFGIVHHQPLPQQIAFGLIAGFGIAAFLVRKHFKSSVEILYLSVAVAAFFTYVLLAKDSTLETVNKFLPPSYFSSPMTAVLPMQFIIYGCLGVWGGWFTSICMDKKNEENQTEQNQV</sequence>
<dbReference type="KEGG" id="pbu:L21SP3_00505"/>
<dbReference type="AlphaFoldDB" id="A0A1Q2HNC8"/>
<feature type="transmembrane region" description="Helical" evidence="1">
    <location>
        <begin position="44"/>
        <end position="64"/>
    </location>
</feature>
<proteinExistence type="predicted"/>
<evidence type="ECO:0000313" key="2">
    <source>
        <dbReference type="EMBL" id="AQQ08716.1"/>
    </source>
</evidence>
<feature type="transmembrane region" description="Helical" evidence="1">
    <location>
        <begin position="14"/>
        <end position="32"/>
    </location>
</feature>
<feature type="transmembrane region" description="Helical" evidence="1">
    <location>
        <begin position="183"/>
        <end position="204"/>
    </location>
</feature>
<keyword evidence="1" id="KW-0472">Membrane</keyword>
<feature type="transmembrane region" description="Helical" evidence="1">
    <location>
        <begin position="288"/>
        <end position="307"/>
    </location>
</feature>